<evidence type="ECO:0000256" key="2">
    <source>
        <dbReference type="ARBA" id="ARBA00022490"/>
    </source>
</evidence>
<sequence length="709" mass="77311">MDMITVGQSVKIKRTDGRVHMAVVAVINQSGKCITVEWYERGETKGKEVELDAILTLNPELLQDTVEQHAAPEPKKQATAPMNLSRNPTQSAIGGNLTSRMTMAGNMLNKIQETQTIPHPLGNSNSGNTNSNSNATAGGGGGGTTTTTTTTTTGLQRPRYSQNVTGQQQTRIASAVPNNTLPNPGAGATANAPAAQTAAAPASNTTQGAGGARRSHALKEVERLKENREKRRARQAEMKEEKVALMNQDPGNPNWETAQMIREYQGTLEFVPLLDGQAVDDHQITVCVRKRPISRKEVNRKEIDVISVPRKDMLIVHEPRSKVDLTKFLENHKFRFDYAFNDTCDNAMVYKYTAKPLVKTIFEGGMATCFAYGQTGSGKTHTMGGEFNGKVQDCKNGIYAMAAKDVFVTLNMPRYRSMNLVVSASFFEIYSGKVFDLLADKQKLRVLEDGKQQVQVVGLTEKVVDSVEEVLKLIQHGNAARTSGQTSANSNSSRSHAVFQIVLRPMGTTKIHGKFSFIDLAGNERGVDTSSADRQTRMEGAEINKSLLALKECIRALGKQSAHLPFRVSKLTQVLRDSFIGEKSKTCMIAMISPGLSSCEHTLNTLRYADRVKELVVKDIAEVGPGGDRDVIEIMDDEEEEDLNLVHPHSHQMHQNSHAPTSQSQHNQRVGGGGPGSHHSGSIHNNNNNNNKNGNAGNMDLAMLSSLST</sequence>
<keyword evidence="7 12" id="KW-0067">ATP-binding</keyword>
<evidence type="ECO:0000256" key="4">
    <source>
        <dbReference type="ARBA" id="ARBA00022701"/>
    </source>
</evidence>
<keyword evidence="9 12" id="KW-0505">Motor protein</keyword>
<keyword evidence="10" id="KW-0206">Cytoskeleton</keyword>
<comment type="subcellular location">
    <subcellularLocation>
        <location evidence="1">Cytoplasm</location>
        <location evidence="1">Cytoskeleton</location>
    </subcellularLocation>
</comment>
<organism evidence="16 17">
    <name type="scientific">Drosophila suzukii</name>
    <name type="common">Spotted-wing drosophila fruit fly</name>
    <dbReference type="NCBI Taxonomy" id="28584"/>
    <lineage>
        <taxon>Eukaryota</taxon>
        <taxon>Metazoa</taxon>
        <taxon>Ecdysozoa</taxon>
        <taxon>Arthropoda</taxon>
        <taxon>Hexapoda</taxon>
        <taxon>Insecta</taxon>
        <taxon>Pterygota</taxon>
        <taxon>Neoptera</taxon>
        <taxon>Endopterygota</taxon>
        <taxon>Diptera</taxon>
        <taxon>Brachycera</taxon>
        <taxon>Muscomorpha</taxon>
        <taxon>Ephydroidea</taxon>
        <taxon>Drosophilidae</taxon>
        <taxon>Drosophila</taxon>
        <taxon>Sophophora</taxon>
    </lineage>
</organism>
<keyword evidence="6" id="KW-0498">Mitosis</keyword>
<evidence type="ECO:0000313" key="17">
    <source>
        <dbReference type="RefSeq" id="XP_070853943.1"/>
    </source>
</evidence>
<evidence type="ECO:0000256" key="9">
    <source>
        <dbReference type="ARBA" id="ARBA00023175"/>
    </source>
</evidence>
<evidence type="ECO:0000256" key="13">
    <source>
        <dbReference type="RuleBase" id="RU000394"/>
    </source>
</evidence>
<accession>A0ABM4TVE1</accession>
<dbReference type="PROSITE" id="PS50067">
    <property type="entry name" value="KINESIN_MOTOR_2"/>
    <property type="match status" value="1"/>
</dbReference>
<dbReference type="InterPro" id="IPR027417">
    <property type="entry name" value="P-loop_NTPase"/>
</dbReference>
<evidence type="ECO:0000256" key="3">
    <source>
        <dbReference type="ARBA" id="ARBA00022618"/>
    </source>
</evidence>
<dbReference type="SMART" id="SM00129">
    <property type="entry name" value="KISc"/>
    <property type="match status" value="1"/>
</dbReference>
<dbReference type="Proteomes" id="UP001652628">
    <property type="component" value="Chromosome X"/>
</dbReference>
<dbReference type="InterPro" id="IPR001752">
    <property type="entry name" value="Kinesin_motor_dom"/>
</dbReference>
<dbReference type="InterPro" id="IPR027640">
    <property type="entry name" value="Kinesin-like_fam"/>
</dbReference>
<feature type="compositionally biased region" description="Low complexity" evidence="14">
    <location>
        <begin position="122"/>
        <end position="136"/>
    </location>
</feature>
<evidence type="ECO:0000256" key="1">
    <source>
        <dbReference type="ARBA" id="ARBA00004245"/>
    </source>
</evidence>
<reference evidence="17" key="1">
    <citation type="submission" date="2025-08" db="UniProtKB">
        <authorList>
            <consortium name="RefSeq"/>
        </authorList>
    </citation>
    <scope>IDENTIFICATION</scope>
</reference>
<evidence type="ECO:0000256" key="7">
    <source>
        <dbReference type="ARBA" id="ARBA00022840"/>
    </source>
</evidence>
<keyword evidence="5 12" id="KW-0547">Nucleotide-binding</keyword>
<dbReference type="PRINTS" id="PR00380">
    <property type="entry name" value="KINESINHEAVY"/>
</dbReference>
<comment type="similarity">
    <text evidence="12 13">Belongs to the TRAFAC class myosin-kinesin ATPase superfamily. Kinesin family.</text>
</comment>
<feature type="region of interest" description="Disordered" evidence="14">
    <location>
        <begin position="71"/>
        <end position="94"/>
    </location>
</feature>
<keyword evidence="11" id="KW-0131">Cell cycle</keyword>
<dbReference type="Gene3D" id="3.40.850.10">
    <property type="entry name" value="Kinesin motor domain"/>
    <property type="match status" value="1"/>
</dbReference>
<keyword evidence="4 13" id="KW-0493">Microtubule</keyword>
<dbReference type="Pfam" id="PF00225">
    <property type="entry name" value="Kinesin"/>
    <property type="match status" value="1"/>
</dbReference>
<evidence type="ECO:0000256" key="6">
    <source>
        <dbReference type="ARBA" id="ARBA00022776"/>
    </source>
</evidence>
<evidence type="ECO:0000256" key="11">
    <source>
        <dbReference type="ARBA" id="ARBA00023306"/>
    </source>
</evidence>
<dbReference type="RefSeq" id="XP_070853943.1">
    <property type="nucleotide sequence ID" value="XM_070997842.1"/>
</dbReference>
<keyword evidence="8" id="KW-0175">Coiled coil</keyword>
<dbReference type="InterPro" id="IPR036961">
    <property type="entry name" value="Kinesin_motor_dom_sf"/>
</dbReference>
<dbReference type="InterPro" id="IPR019821">
    <property type="entry name" value="Kinesin_motor_CS"/>
</dbReference>
<dbReference type="CDD" id="cd01367">
    <property type="entry name" value="KISc_KIF2_like"/>
    <property type="match status" value="1"/>
</dbReference>
<feature type="compositionally biased region" description="Low complexity" evidence="14">
    <location>
        <begin position="677"/>
        <end position="698"/>
    </location>
</feature>
<feature type="compositionally biased region" description="Basic and acidic residues" evidence="14">
    <location>
        <begin position="217"/>
        <end position="243"/>
    </location>
</feature>
<feature type="compositionally biased region" description="Low complexity" evidence="14">
    <location>
        <begin position="182"/>
        <end position="207"/>
    </location>
</feature>
<evidence type="ECO:0000256" key="12">
    <source>
        <dbReference type="PROSITE-ProRule" id="PRU00283"/>
    </source>
</evidence>
<feature type="domain" description="Kinesin motor" evidence="15">
    <location>
        <begin position="283"/>
        <end position="615"/>
    </location>
</feature>
<dbReference type="InterPro" id="IPR054473">
    <property type="entry name" value="KIF2A-like_N"/>
</dbReference>
<feature type="compositionally biased region" description="Polar residues" evidence="14">
    <location>
        <begin position="653"/>
        <end position="668"/>
    </location>
</feature>
<evidence type="ECO:0000256" key="5">
    <source>
        <dbReference type="ARBA" id="ARBA00022741"/>
    </source>
</evidence>
<protein>
    <recommendedName>
        <fullName evidence="13">Kinesin-like protein</fullName>
    </recommendedName>
</protein>
<evidence type="ECO:0000256" key="14">
    <source>
        <dbReference type="SAM" id="MobiDB-lite"/>
    </source>
</evidence>
<name>A0ABM4TVE1_DROSZ</name>
<dbReference type="SUPFAM" id="SSF52540">
    <property type="entry name" value="P-loop containing nucleoside triphosphate hydrolases"/>
    <property type="match status" value="1"/>
</dbReference>
<dbReference type="PANTHER" id="PTHR47971">
    <property type="entry name" value="KINESIN-RELATED PROTEIN 6"/>
    <property type="match status" value="1"/>
</dbReference>
<dbReference type="GeneID" id="108004701"/>
<gene>
    <name evidence="17" type="primary">Klp10A</name>
</gene>
<evidence type="ECO:0000313" key="16">
    <source>
        <dbReference type="Proteomes" id="UP001652628"/>
    </source>
</evidence>
<keyword evidence="3" id="KW-0132">Cell division</keyword>
<feature type="compositionally biased region" description="Polar residues" evidence="14">
    <location>
        <begin position="159"/>
        <end position="181"/>
    </location>
</feature>
<feature type="compositionally biased region" description="Low complexity" evidence="14">
    <location>
        <begin position="145"/>
        <end position="154"/>
    </location>
</feature>
<feature type="region of interest" description="Disordered" evidence="14">
    <location>
        <begin position="649"/>
        <end position="699"/>
    </location>
</feature>
<evidence type="ECO:0000256" key="10">
    <source>
        <dbReference type="ARBA" id="ARBA00023212"/>
    </source>
</evidence>
<keyword evidence="16" id="KW-1185">Reference proteome</keyword>
<dbReference type="Pfam" id="PF22923">
    <property type="entry name" value="KIF2A-like_1st"/>
    <property type="match status" value="1"/>
</dbReference>
<feature type="binding site" evidence="12">
    <location>
        <begin position="373"/>
        <end position="380"/>
    </location>
    <ligand>
        <name>ATP</name>
        <dbReference type="ChEBI" id="CHEBI:30616"/>
    </ligand>
</feature>
<feature type="compositionally biased region" description="Polar residues" evidence="14">
    <location>
        <begin position="80"/>
        <end position="94"/>
    </location>
</feature>
<feature type="region of interest" description="Disordered" evidence="14">
    <location>
        <begin position="116"/>
        <end position="253"/>
    </location>
</feature>
<keyword evidence="2" id="KW-0963">Cytoplasm</keyword>
<evidence type="ECO:0000259" key="15">
    <source>
        <dbReference type="PROSITE" id="PS50067"/>
    </source>
</evidence>
<evidence type="ECO:0000256" key="8">
    <source>
        <dbReference type="ARBA" id="ARBA00023054"/>
    </source>
</evidence>
<dbReference type="PANTHER" id="PTHR47971:SF8">
    <property type="entry name" value="KINESIN-LIKE PROTEIN"/>
    <property type="match status" value="1"/>
</dbReference>
<proteinExistence type="inferred from homology"/>
<dbReference type="PROSITE" id="PS00411">
    <property type="entry name" value="KINESIN_MOTOR_1"/>
    <property type="match status" value="1"/>
</dbReference>